<dbReference type="EMBL" id="JABFTP020000001">
    <property type="protein sequence ID" value="KAL3266950.1"/>
    <property type="molecule type" value="Genomic_DNA"/>
</dbReference>
<organism evidence="3 4">
    <name type="scientific">Cryptolaemus montrouzieri</name>
    <dbReference type="NCBI Taxonomy" id="559131"/>
    <lineage>
        <taxon>Eukaryota</taxon>
        <taxon>Metazoa</taxon>
        <taxon>Ecdysozoa</taxon>
        <taxon>Arthropoda</taxon>
        <taxon>Hexapoda</taxon>
        <taxon>Insecta</taxon>
        <taxon>Pterygota</taxon>
        <taxon>Neoptera</taxon>
        <taxon>Endopterygota</taxon>
        <taxon>Coleoptera</taxon>
        <taxon>Polyphaga</taxon>
        <taxon>Cucujiformia</taxon>
        <taxon>Coccinelloidea</taxon>
        <taxon>Coccinellidae</taxon>
        <taxon>Scymninae</taxon>
        <taxon>Scymnini</taxon>
        <taxon>Cryptolaemus</taxon>
    </lineage>
</organism>
<evidence type="ECO:0000256" key="1">
    <source>
        <dbReference type="ARBA" id="ARBA00023180"/>
    </source>
</evidence>
<dbReference type="InterPro" id="IPR029058">
    <property type="entry name" value="AB_hydrolase_fold"/>
</dbReference>
<dbReference type="SUPFAM" id="SSF53474">
    <property type="entry name" value="alpha/beta-Hydrolases"/>
    <property type="match status" value="1"/>
</dbReference>
<protein>
    <recommendedName>
        <fullName evidence="2">Carboxylesterase type B domain-containing protein</fullName>
    </recommendedName>
</protein>
<feature type="domain" description="Carboxylesterase type B" evidence="2">
    <location>
        <begin position="1"/>
        <end position="105"/>
    </location>
</feature>
<dbReference type="InterPro" id="IPR002018">
    <property type="entry name" value="CarbesteraseB"/>
</dbReference>
<evidence type="ECO:0000313" key="4">
    <source>
        <dbReference type="Proteomes" id="UP001516400"/>
    </source>
</evidence>
<accession>A0ABD2MKU8</accession>
<keyword evidence="1" id="KW-0325">Glycoprotein</keyword>
<dbReference type="Gene3D" id="3.40.50.1820">
    <property type="entry name" value="alpha/beta hydrolase"/>
    <property type="match status" value="1"/>
</dbReference>
<comment type="caution">
    <text evidence="3">The sequence shown here is derived from an EMBL/GenBank/DDBJ whole genome shotgun (WGS) entry which is preliminary data.</text>
</comment>
<gene>
    <name evidence="3" type="ORF">HHI36_011100</name>
</gene>
<evidence type="ECO:0000259" key="2">
    <source>
        <dbReference type="Pfam" id="PF00135"/>
    </source>
</evidence>
<reference evidence="3 4" key="1">
    <citation type="journal article" date="2021" name="BMC Biol.">
        <title>Horizontally acquired antibacterial genes associated with adaptive radiation of ladybird beetles.</title>
        <authorList>
            <person name="Li H.S."/>
            <person name="Tang X.F."/>
            <person name="Huang Y.H."/>
            <person name="Xu Z.Y."/>
            <person name="Chen M.L."/>
            <person name="Du X.Y."/>
            <person name="Qiu B.Y."/>
            <person name="Chen P.T."/>
            <person name="Zhang W."/>
            <person name="Slipinski A."/>
            <person name="Escalona H.E."/>
            <person name="Waterhouse R.M."/>
            <person name="Zwick A."/>
            <person name="Pang H."/>
        </authorList>
    </citation>
    <scope>NUCLEOTIDE SEQUENCE [LARGE SCALE GENOMIC DNA]</scope>
    <source>
        <strain evidence="3">SYSU2018</strain>
    </source>
</reference>
<name>A0ABD2MKU8_9CUCU</name>
<keyword evidence="4" id="KW-1185">Reference proteome</keyword>
<sequence>MSDQTINNGVLKHAELSSKFTNVFLYQFAYDGKMGHYEGFIKNAGRVGHIEDMNYIWRRNTASVNNLDLSLFPENDKMVQKRMLRLYTNFAKYLNPTPKKDPLFENIEWTP</sequence>
<proteinExistence type="predicted"/>
<evidence type="ECO:0000313" key="3">
    <source>
        <dbReference type="EMBL" id="KAL3266950.1"/>
    </source>
</evidence>
<dbReference type="Pfam" id="PF00135">
    <property type="entry name" value="COesterase"/>
    <property type="match status" value="1"/>
</dbReference>
<dbReference type="AlphaFoldDB" id="A0ABD2MKU8"/>
<dbReference type="Proteomes" id="UP001516400">
    <property type="component" value="Unassembled WGS sequence"/>
</dbReference>